<dbReference type="GO" id="GO:0031526">
    <property type="term" value="C:brush border membrane"/>
    <property type="evidence" value="ECO:0007669"/>
    <property type="project" value="TreeGrafter"/>
</dbReference>
<comment type="catalytic activity">
    <reaction evidence="15">
        <text>a 1,2-diacyl-sn-glycero-3-phosphocholine + H2O = a 1-acyl-sn-glycero-3-phosphocholine + a fatty acid + H(+)</text>
        <dbReference type="Rhea" id="RHEA:15801"/>
        <dbReference type="ChEBI" id="CHEBI:15377"/>
        <dbReference type="ChEBI" id="CHEBI:15378"/>
        <dbReference type="ChEBI" id="CHEBI:28868"/>
        <dbReference type="ChEBI" id="CHEBI:57643"/>
        <dbReference type="ChEBI" id="CHEBI:58168"/>
        <dbReference type="EC" id="3.1.1.4"/>
    </reaction>
    <physiologicalReaction direction="left-to-right" evidence="15">
        <dbReference type="Rhea" id="RHEA:15802"/>
    </physiologicalReaction>
</comment>
<dbReference type="InterPro" id="IPR036514">
    <property type="entry name" value="SGNH_hydro_sf"/>
</dbReference>
<evidence type="ECO:0000256" key="30">
    <source>
        <dbReference type="ARBA" id="ARBA00048362"/>
    </source>
</evidence>
<comment type="catalytic activity">
    <reaction evidence="21">
        <text>1-hexadecanoyl-2-(9Z)-octadecenoyl-3-octadecanoyl-sn-glycerol + H2O = 2-(9Z-octadecenoyl)-3-octadecanoyl-sn-glycerol + hexadecanoate + H(+)</text>
        <dbReference type="Rhea" id="RHEA:41107"/>
        <dbReference type="ChEBI" id="CHEBI:7896"/>
        <dbReference type="ChEBI" id="CHEBI:15377"/>
        <dbReference type="ChEBI" id="CHEBI:15378"/>
        <dbReference type="ChEBI" id="CHEBI:75558"/>
        <dbReference type="ChEBI" id="CHEBI:77623"/>
    </reaction>
    <physiologicalReaction direction="left-to-right" evidence="21">
        <dbReference type="Rhea" id="RHEA:41108"/>
    </physiologicalReaction>
</comment>
<evidence type="ECO:0000256" key="26">
    <source>
        <dbReference type="ARBA" id="ARBA00048015"/>
    </source>
</evidence>
<evidence type="ECO:0000256" key="2">
    <source>
        <dbReference type="ARBA" id="ARBA00009979"/>
    </source>
</evidence>
<comment type="catalytic activity">
    <reaction evidence="23">
        <text>1-(9Z-octadecenoyl)-glycerol + H2O = glycerol + (9Z)-octadecenoate + H(+)</text>
        <dbReference type="Rhea" id="RHEA:38487"/>
        <dbReference type="ChEBI" id="CHEBI:15377"/>
        <dbReference type="ChEBI" id="CHEBI:15378"/>
        <dbReference type="ChEBI" id="CHEBI:17754"/>
        <dbReference type="ChEBI" id="CHEBI:30823"/>
        <dbReference type="ChEBI" id="CHEBI:75342"/>
    </reaction>
    <physiologicalReaction direction="left-to-right" evidence="23">
        <dbReference type="Rhea" id="RHEA:38488"/>
    </physiologicalReaction>
</comment>
<dbReference type="GO" id="GO:0004806">
    <property type="term" value="F:triacylglycerol lipase activity"/>
    <property type="evidence" value="ECO:0007669"/>
    <property type="project" value="UniProtKB-EC"/>
</dbReference>
<dbReference type="Proteomes" id="UP000663879">
    <property type="component" value="Unassembled WGS sequence"/>
</dbReference>
<dbReference type="EMBL" id="CAJNOC010007394">
    <property type="protein sequence ID" value="CAF1098148.1"/>
    <property type="molecule type" value="Genomic_DNA"/>
</dbReference>
<evidence type="ECO:0000256" key="9">
    <source>
        <dbReference type="ARBA" id="ARBA00022989"/>
    </source>
</evidence>
<dbReference type="FunFam" id="3.40.50.1110:FF:000005">
    <property type="entry name" value="Phospholipase B1"/>
    <property type="match status" value="1"/>
</dbReference>
<keyword evidence="11" id="KW-0472">Membrane</keyword>
<evidence type="ECO:0000256" key="37">
    <source>
        <dbReference type="ARBA" id="ARBA00048869"/>
    </source>
</evidence>
<evidence type="ECO:0000256" key="6">
    <source>
        <dbReference type="ARBA" id="ARBA00022729"/>
    </source>
</evidence>
<gene>
    <name evidence="44" type="ORF">OXX778_LOCUS21010</name>
</gene>
<evidence type="ECO:0000256" key="40">
    <source>
        <dbReference type="ARBA" id="ARBA00049363"/>
    </source>
</evidence>
<comment type="catalytic activity">
    <reaction evidence="41">
        <text>1,3-di-(9Z-octadecenoyl)-glycerol + H2O = 1-(9Z-octadecenoyl)-glycerol + (9Z)-octadecenoate + H(+)</text>
        <dbReference type="Rhea" id="RHEA:39939"/>
        <dbReference type="ChEBI" id="CHEBI:15377"/>
        <dbReference type="ChEBI" id="CHEBI:15378"/>
        <dbReference type="ChEBI" id="CHEBI:30823"/>
        <dbReference type="ChEBI" id="CHEBI:75342"/>
        <dbReference type="ChEBI" id="CHEBI:75735"/>
    </reaction>
    <physiologicalReaction direction="left-to-right" evidence="41">
        <dbReference type="Rhea" id="RHEA:39940"/>
    </physiologicalReaction>
</comment>
<evidence type="ECO:0000256" key="23">
    <source>
        <dbReference type="ARBA" id="ARBA00047438"/>
    </source>
</evidence>
<dbReference type="GO" id="GO:0006644">
    <property type="term" value="P:phospholipid metabolic process"/>
    <property type="evidence" value="ECO:0007669"/>
    <property type="project" value="TreeGrafter"/>
</dbReference>
<dbReference type="Pfam" id="PF00657">
    <property type="entry name" value="Lipase_GDSL"/>
    <property type="match status" value="1"/>
</dbReference>
<organism evidence="44 45">
    <name type="scientific">Brachionus calyciflorus</name>
    <dbReference type="NCBI Taxonomy" id="104777"/>
    <lineage>
        <taxon>Eukaryota</taxon>
        <taxon>Metazoa</taxon>
        <taxon>Spiralia</taxon>
        <taxon>Gnathifera</taxon>
        <taxon>Rotifera</taxon>
        <taxon>Eurotatoria</taxon>
        <taxon>Monogononta</taxon>
        <taxon>Pseudotrocha</taxon>
        <taxon>Ploima</taxon>
        <taxon>Brachionidae</taxon>
        <taxon>Brachionus</taxon>
    </lineage>
</organism>
<dbReference type="GO" id="GO:0004623">
    <property type="term" value="F:phospholipase A2 activity"/>
    <property type="evidence" value="ECO:0007669"/>
    <property type="project" value="UniProtKB-EC"/>
</dbReference>
<proteinExistence type="inferred from homology"/>
<keyword evidence="7" id="KW-0677">Repeat</keyword>
<comment type="catalytic activity">
    <reaction evidence="25">
        <text>2,3-di-(9Z)-octadecenoyl-sn-glycerol + H2O = 3-(9Z-octadecenoyl)-sn-glycerol + (9Z)-octadecenoate + H(+)</text>
        <dbReference type="Rhea" id="RHEA:42604"/>
        <dbReference type="ChEBI" id="CHEBI:15377"/>
        <dbReference type="ChEBI" id="CHEBI:15378"/>
        <dbReference type="ChEBI" id="CHEBI:30823"/>
        <dbReference type="ChEBI" id="CHEBI:75824"/>
        <dbReference type="ChEBI" id="CHEBI:75938"/>
    </reaction>
    <physiologicalReaction direction="left-to-right" evidence="25">
        <dbReference type="Rhea" id="RHEA:42605"/>
    </physiologicalReaction>
</comment>
<evidence type="ECO:0000313" key="44">
    <source>
        <dbReference type="EMBL" id="CAF1098148.1"/>
    </source>
</evidence>
<comment type="function">
    <text evidence="20">Calcium-independent membrane-associated phospholipase that catalyzes complete diacylation of phospholipids by hydrolyzing both sn-1 and sn-2 fatty acyl chains attached to the glycerol backbone (phospholipase B activity). Has dual phospholipase and lysophospholipase activities toward diacylphospholipids. Preferentially cleaves sn-2 ester bonds over sn-1 bonds. Acts as a lipase toward glycerolipid substrates. Hydrolyzes fatty acyl chains of diacylglycerols with preference for the sn-2 position and of triacylglycerols with not positional selectivity. May also hydrolyze long chain retinyl esters such as retinyl palmitate. May contribute to digestion of dietary phospholipids, glycerolipids and retinoids, facilitating lipid absorption at the brush border.</text>
</comment>
<comment type="catalytic activity">
    <reaction evidence="38">
        <text>1-O-hexadecyl-2-(9Z)-octadecenoyl-sn-glycero-3-phosphocholine + H2O = 1-O-hexadecyl-sn-glycero-3-phosphocholine + (9Z)-octadecenoate + H(+)</text>
        <dbReference type="Rhea" id="RHEA:40915"/>
        <dbReference type="ChEBI" id="CHEBI:15377"/>
        <dbReference type="ChEBI" id="CHEBI:15378"/>
        <dbReference type="ChEBI" id="CHEBI:30823"/>
        <dbReference type="ChEBI" id="CHEBI:34112"/>
        <dbReference type="ChEBI" id="CHEBI:64496"/>
    </reaction>
    <physiologicalReaction direction="left-to-right" evidence="38">
        <dbReference type="Rhea" id="RHEA:40916"/>
    </physiologicalReaction>
</comment>
<evidence type="ECO:0000256" key="20">
    <source>
        <dbReference type="ARBA" id="ARBA00045916"/>
    </source>
</evidence>
<comment type="catalytic activity">
    <reaction evidence="37">
        <text>1,3-dihexadecanoyl-2-(9Z-octadecenoyl)glycerol + H2O = 1,3-dihexadecanoylglycerol + (9Z)-octadecenoate + H(+)</text>
        <dbReference type="Rhea" id="RHEA:40983"/>
        <dbReference type="ChEBI" id="CHEBI:15377"/>
        <dbReference type="ChEBI" id="CHEBI:15378"/>
        <dbReference type="ChEBI" id="CHEBI:30823"/>
        <dbReference type="ChEBI" id="CHEBI:75688"/>
        <dbReference type="ChEBI" id="CHEBI:77619"/>
    </reaction>
    <physiologicalReaction direction="left-to-right" evidence="37">
        <dbReference type="Rhea" id="RHEA:40984"/>
    </physiologicalReaction>
</comment>
<accession>A0A814NY31</accession>
<comment type="catalytic activity">
    <reaction evidence="42">
        <text>2-(9Z-octadecenoyl)-glycerol + H2O = glycerol + (9Z)-octadecenoate + H(+)</text>
        <dbReference type="Rhea" id="RHEA:38491"/>
        <dbReference type="ChEBI" id="CHEBI:15377"/>
        <dbReference type="ChEBI" id="CHEBI:15378"/>
        <dbReference type="ChEBI" id="CHEBI:17754"/>
        <dbReference type="ChEBI" id="CHEBI:30823"/>
        <dbReference type="ChEBI" id="CHEBI:73990"/>
    </reaction>
    <physiologicalReaction direction="left-to-right" evidence="42">
        <dbReference type="Rhea" id="RHEA:38492"/>
    </physiologicalReaction>
</comment>
<comment type="catalytic activity">
    <reaction evidence="30">
        <text>1-hexadecanoyl-2-(9Z,12Z-octadecadienoyl)-sn-glycero-3-phosphocholine + H2O = 2-(9Z,12Z-octadecadienoyl)-sn-glycero-3-phosphocholine + hexadecanoate + H(+)</text>
        <dbReference type="Rhea" id="RHEA:40971"/>
        <dbReference type="ChEBI" id="CHEBI:7896"/>
        <dbReference type="ChEBI" id="CHEBI:15377"/>
        <dbReference type="ChEBI" id="CHEBI:15378"/>
        <dbReference type="ChEBI" id="CHEBI:73002"/>
        <dbReference type="ChEBI" id="CHEBI:76084"/>
    </reaction>
    <physiologicalReaction direction="left-to-right" evidence="30">
        <dbReference type="Rhea" id="RHEA:40972"/>
    </physiologicalReaction>
</comment>
<evidence type="ECO:0000256" key="11">
    <source>
        <dbReference type="ARBA" id="ARBA00023136"/>
    </source>
</evidence>
<dbReference type="InterPro" id="IPR001087">
    <property type="entry name" value="GDSL"/>
</dbReference>
<feature type="chain" id="PRO_5032569378" description="Phospholipase B1, membrane-associated" evidence="43">
    <location>
        <begin position="21"/>
        <end position="395"/>
    </location>
</feature>
<name>A0A814NY31_9BILA</name>
<evidence type="ECO:0000256" key="19">
    <source>
        <dbReference type="ARBA" id="ARBA00033022"/>
    </source>
</evidence>
<evidence type="ECO:0000256" key="38">
    <source>
        <dbReference type="ARBA" id="ARBA00048872"/>
    </source>
</evidence>
<dbReference type="SUPFAM" id="SSF52266">
    <property type="entry name" value="SGNH hydrolase"/>
    <property type="match status" value="1"/>
</dbReference>
<evidence type="ECO:0000256" key="24">
    <source>
        <dbReference type="ARBA" id="ARBA00047459"/>
    </source>
</evidence>
<comment type="catalytic activity">
    <reaction evidence="27">
        <text>a 1-O-alkyl-2-acyl-sn-glycero-3-phosphocholine + H2O = a 1-O-alkyl-sn-glycero-3-phosphocholine + a fatty acid + H(+)</text>
        <dbReference type="Rhea" id="RHEA:36231"/>
        <dbReference type="ChEBI" id="CHEBI:15377"/>
        <dbReference type="ChEBI" id="CHEBI:15378"/>
        <dbReference type="ChEBI" id="CHEBI:28868"/>
        <dbReference type="ChEBI" id="CHEBI:30909"/>
        <dbReference type="ChEBI" id="CHEBI:36702"/>
        <dbReference type="EC" id="3.1.1.4"/>
    </reaction>
    <physiologicalReaction direction="left-to-right" evidence="27">
        <dbReference type="Rhea" id="RHEA:36232"/>
    </physiologicalReaction>
</comment>
<evidence type="ECO:0000256" key="5">
    <source>
        <dbReference type="ARBA" id="ARBA00022692"/>
    </source>
</evidence>
<keyword evidence="8" id="KW-0378">Hydrolase</keyword>
<comment type="catalytic activity">
    <reaction evidence="34">
        <text>1-hexadecanoyl-2-(9Z-octadecenoyl)-sn-glycero-3-phosphoethanolamine + H2O = 1-hexadecanoyl-sn-glycero-3-phosphoethanolamine + (9Z)-octadecenoate + H(+)</text>
        <dbReference type="Rhea" id="RHEA:40911"/>
        <dbReference type="ChEBI" id="CHEBI:15377"/>
        <dbReference type="ChEBI" id="CHEBI:15378"/>
        <dbReference type="ChEBI" id="CHEBI:30823"/>
        <dbReference type="ChEBI" id="CHEBI:73004"/>
        <dbReference type="ChEBI" id="CHEBI:73007"/>
    </reaction>
    <physiologicalReaction direction="left-to-right" evidence="34">
        <dbReference type="Rhea" id="RHEA:40912"/>
    </physiologicalReaction>
</comment>
<comment type="caution">
    <text evidence="44">The sequence shown here is derived from an EMBL/GenBank/DDBJ whole genome shotgun (WGS) entry which is preliminary data.</text>
</comment>
<evidence type="ECO:0000256" key="32">
    <source>
        <dbReference type="ARBA" id="ARBA00048386"/>
    </source>
</evidence>
<dbReference type="OrthoDB" id="10265800at2759"/>
<comment type="catalytic activity">
    <reaction evidence="31">
        <text>1-octadecanoyl-2-(9Z,12Z)-octadecadienoyl-sn-glycerol + H2O = 1-octadecanoyl-sn-glycerol + (9Z,12Z)-octadecadienoate + H(+)</text>
        <dbReference type="Rhea" id="RHEA:40927"/>
        <dbReference type="ChEBI" id="CHEBI:15377"/>
        <dbReference type="ChEBI" id="CHEBI:15378"/>
        <dbReference type="ChEBI" id="CHEBI:30245"/>
        <dbReference type="ChEBI" id="CHEBI:75550"/>
        <dbReference type="ChEBI" id="CHEBI:77097"/>
    </reaction>
    <physiologicalReaction direction="left-to-right" evidence="31">
        <dbReference type="Rhea" id="RHEA:40928"/>
    </physiologicalReaction>
</comment>
<evidence type="ECO:0000256" key="14">
    <source>
        <dbReference type="ARBA" id="ARBA00023408"/>
    </source>
</evidence>
<evidence type="ECO:0000256" key="29">
    <source>
        <dbReference type="ARBA" id="ARBA00048227"/>
    </source>
</evidence>
<evidence type="ECO:0000256" key="28">
    <source>
        <dbReference type="ARBA" id="ARBA00048058"/>
    </source>
</evidence>
<evidence type="ECO:0000256" key="42">
    <source>
        <dbReference type="ARBA" id="ARBA00049461"/>
    </source>
</evidence>
<comment type="catalytic activity">
    <reaction evidence="36">
        <text>1-hexadecanoyl-2-(9Z-octadecenoyl)-sn-glycero-3-phosphocholine + H2O = 1-hexadecanoyl-sn-glycero-3-phosphocholine + (9Z)-octadecenoate + H(+)</text>
        <dbReference type="Rhea" id="RHEA:38779"/>
        <dbReference type="ChEBI" id="CHEBI:15377"/>
        <dbReference type="ChEBI" id="CHEBI:15378"/>
        <dbReference type="ChEBI" id="CHEBI:30823"/>
        <dbReference type="ChEBI" id="CHEBI:72998"/>
        <dbReference type="ChEBI" id="CHEBI:73001"/>
    </reaction>
    <physiologicalReaction direction="left-to-right" evidence="36">
        <dbReference type="Rhea" id="RHEA:38780"/>
    </physiologicalReaction>
</comment>
<comment type="catalytic activity">
    <reaction evidence="32">
        <text>1,2,3-tri-(9Z-octadecenoyl)-glycerol + H2O = di-(9Z)-octadecenoylglycerol + (9Z)-octadecenoate + H(+)</text>
        <dbReference type="Rhea" id="RHEA:38575"/>
        <dbReference type="ChEBI" id="CHEBI:15377"/>
        <dbReference type="ChEBI" id="CHEBI:15378"/>
        <dbReference type="ChEBI" id="CHEBI:30823"/>
        <dbReference type="ChEBI" id="CHEBI:53753"/>
        <dbReference type="ChEBI" id="CHEBI:75945"/>
    </reaction>
    <physiologicalReaction direction="left-to-right" evidence="32">
        <dbReference type="Rhea" id="RHEA:38576"/>
    </physiologicalReaction>
</comment>
<comment type="catalytic activity">
    <reaction evidence="35">
        <text>1-hexadecanoyl-sn-glycero-3-phosphocholine + H2O = sn-glycerol 3-phosphocholine + hexadecanoate + H(+)</text>
        <dbReference type="Rhea" id="RHEA:40435"/>
        <dbReference type="ChEBI" id="CHEBI:7896"/>
        <dbReference type="ChEBI" id="CHEBI:15377"/>
        <dbReference type="ChEBI" id="CHEBI:15378"/>
        <dbReference type="ChEBI" id="CHEBI:16870"/>
        <dbReference type="ChEBI" id="CHEBI:72998"/>
    </reaction>
    <physiologicalReaction direction="left-to-right" evidence="35">
        <dbReference type="Rhea" id="RHEA:40436"/>
    </physiologicalReaction>
</comment>
<dbReference type="Gene3D" id="3.40.50.1110">
    <property type="entry name" value="SGNH hydrolase"/>
    <property type="match status" value="1"/>
</dbReference>
<evidence type="ECO:0000256" key="35">
    <source>
        <dbReference type="ARBA" id="ARBA00048656"/>
    </source>
</evidence>
<evidence type="ECO:0000256" key="1">
    <source>
        <dbReference type="ARBA" id="ARBA00004247"/>
    </source>
</evidence>
<comment type="catalytic activity">
    <reaction evidence="24">
        <text>1-hexadecanoyl-2-(9Z)-octadecenoyl-3-octadecanoyl-sn-glycerol + H2O = 1-hexadecanoyl-2-(9Z-octadecenoyl)-sn-glycerol + octadecanoate + H(+)</text>
        <dbReference type="Rhea" id="RHEA:41111"/>
        <dbReference type="ChEBI" id="CHEBI:15377"/>
        <dbReference type="ChEBI" id="CHEBI:15378"/>
        <dbReference type="ChEBI" id="CHEBI:25629"/>
        <dbReference type="ChEBI" id="CHEBI:75466"/>
        <dbReference type="ChEBI" id="CHEBI:77623"/>
    </reaction>
    <physiologicalReaction direction="left-to-right" evidence="24">
        <dbReference type="Rhea" id="RHEA:41112"/>
    </physiologicalReaction>
</comment>
<evidence type="ECO:0000256" key="21">
    <source>
        <dbReference type="ARBA" id="ARBA00047324"/>
    </source>
</evidence>
<evidence type="ECO:0000256" key="17">
    <source>
        <dbReference type="ARBA" id="ARBA00031182"/>
    </source>
</evidence>
<evidence type="ECO:0000256" key="25">
    <source>
        <dbReference type="ARBA" id="ARBA00048011"/>
    </source>
</evidence>
<dbReference type="GO" id="GO:0004622">
    <property type="term" value="F:phosphatidylcholine lysophospholipase activity"/>
    <property type="evidence" value="ECO:0007669"/>
    <property type="project" value="UniProtKB-EC"/>
</dbReference>
<evidence type="ECO:0000256" key="13">
    <source>
        <dbReference type="ARBA" id="ARBA00023369"/>
    </source>
</evidence>
<keyword evidence="10" id="KW-0443">Lipid metabolism</keyword>
<protein>
    <recommendedName>
        <fullName evidence="3">Phospholipase B1, membrane-associated</fullName>
    </recommendedName>
    <alternativeName>
        <fullName evidence="16">Lysophospholipase</fullName>
    </alternativeName>
    <alternativeName>
        <fullName evidence="17">Phospholipase A2</fullName>
    </alternativeName>
    <alternativeName>
        <fullName evidence="19">Phospholipase B/lipase</fullName>
    </alternativeName>
    <alternativeName>
        <fullName evidence="18">Triacylglycerol lipase</fullName>
    </alternativeName>
</protein>
<evidence type="ECO:0000256" key="12">
    <source>
        <dbReference type="ARBA" id="ARBA00023180"/>
    </source>
</evidence>
<evidence type="ECO:0000256" key="33">
    <source>
        <dbReference type="ARBA" id="ARBA00048454"/>
    </source>
</evidence>
<comment type="catalytic activity">
    <reaction evidence="14">
        <text>1-hexadecanoyl-2-(9Z,12Z-octadecadienoyl)-sn-glycero-3-phosphocholine + H2O = (9Z,12Z)-octadecadienoate + 1-hexadecanoyl-sn-glycero-3-phosphocholine + H(+)</text>
        <dbReference type="Rhea" id="RHEA:40811"/>
        <dbReference type="ChEBI" id="CHEBI:15377"/>
        <dbReference type="ChEBI" id="CHEBI:15378"/>
        <dbReference type="ChEBI" id="CHEBI:30245"/>
        <dbReference type="ChEBI" id="CHEBI:72998"/>
        <dbReference type="ChEBI" id="CHEBI:73002"/>
    </reaction>
    <physiologicalReaction direction="left-to-right" evidence="14">
        <dbReference type="Rhea" id="RHEA:40812"/>
    </physiologicalReaction>
</comment>
<dbReference type="AlphaFoldDB" id="A0A814NY31"/>
<dbReference type="CDD" id="cd01824">
    <property type="entry name" value="Phospholipase_B_like"/>
    <property type="match status" value="1"/>
</dbReference>
<evidence type="ECO:0000256" key="31">
    <source>
        <dbReference type="ARBA" id="ARBA00048374"/>
    </source>
</evidence>
<keyword evidence="4" id="KW-1003">Cell membrane</keyword>
<comment type="similarity">
    <text evidence="2">Belongs to the 'GDSL' lipolytic enzyme family. Phospholipase B1 subfamily.</text>
</comment>
<comment type="catalytic activity">
    <reaction evidence="13">
        <text>a triacylglycerol + H2O = a diacylglycerol + a fatty acid + H(+)</text>
        <dbReference type="Rhea" id="RHEA:12044"/>
        <dbReference type="ChEBI" id="CHEBI:15377"/>
        <dbReference type="ChEBI" id="CHEBI:15378"/>
        <dbReference type="ChEBI" id="CHEBI:17855"/>
        <dbReference type="ChEBI" id="CHEBI:18035"/>
        <dbReference type="ChEBI" id="CHEBI:28868"/>
        <dbReference type="EC" id="3.1.1.3"/>
    </reaction>
    <physiologicalReaction direction="left-to-right" evidence="13">
        <dbReference type="Rhea" id="RHEA:12045"/>
    </physiologicalReaction>
</comment>
<evidence type="ECO:0000256" key="36">
    <source>
        <dbReference type="ARBA" id="ARBA00048699"/>
    </source>
</evidence>
<evidence type="ECO:0000256" key="16">
    <source>
        <dbReference type="ARBA" id="ARBA00029723"/>
    </source>
</evidence>
<comment type="catalytic activity">
    <reaction evidence="29">
        <text>1,2-dihexadecanoyl-sn-glycero-3-phosphocholine + H2O = 1-hexadecanoyl-sn-glycero-3-phosphocholine + hexadecanoate + H(+)</text>
        <dbReference type="Rhea" id="RHEA:41223"/>
        <dbReference type="ChEBI" id="CHEBI:7896"/>
        <dbReference type="ChEBI" id="CHEBI:15377"/>
        <dbReference type="ChEBI" id="CHEBI:15378"/>
        <dbReference type="ChEBI" id="CHEBI:72998"/>
        <dbReference type="ChEBI" id="CHEBI:72999"/>
    </reaction>
    <physiologicalReaction direction="left-to-right" evidence="29">
        <dbReference type="Rhea" id="RHEA:41224"/>
    </physiologicalReaction>
</comment>
<dbReference type="InterPro" id="IPR038885">
    <property type="entry name" value="PLB1"/>
</dbReference>
<evidence type="ECO:0000256" key="34">
    <source>
        <dbReference type="ARBA" id="ARBA00048613"/>
    </source>
</evidence>
<comment type="catalytic activity">
    <reaction evidence="22">
        <text>1,3-dihexadecanoyl-2-(9Z-octadecenoyl)glycerol + H2O = 1-hexadecanoyl-2-(9Z-octadecenoyl)-glycerol + hexadecanoate + H(+)</text>
        <dbReference type="Rhea" id="RHEA:40979"/>
        <dbReference type="ChEBI" id="CHEBI:7896"/>
        <dbReference type="ChEBI" id="CHEBI:15377"/>
        <dbReference type="ChEBI" id="CHEBI:15378"/>
        <dbReference type="ChEBI" id="CHEBI:75585"/>
        <dbReference type="ChEBI" id="CHEBI:75688"/>
    </reaction>
    <physiologicalReaction direction="left-to-right" evidence="22">
        <dbReference type="Rhea" id="RHEA:40980"/>
    </physiologicalReaction>
</comment>
<keyword evidence="5" id="KW-0812">Transmembrane</keyword>
<evidence type="ECO:0000256" key="7">
    <source>
        <dbReference type="ARBA" id="ARBA00022737"/>
    </source>
</evidence>
<keyword evidence="6 43" id="KW-0732">Signal</keyword>
<comment type="catalytic activity">
    <reaction evidence="40">
        <text>1,2-dihexadecanoyl-sn-glycero-3-phosphocholine + 2 H2O = sn-glycerol 3-phosphocholine + 2 hexadecanoate + 2 H(+)</text>
        <dbReference type="Rhea" id="RHEA:40975"/>
        <dbReference type="ChEBI" id="CHEBI:7896"/>
        <dbReference type="ChEBI" id="CHEBI:15377"/>
        <dbReference type="ChEBI" id="CHEBI:15378"/>
        <dbReference type="ChEBI" id="CHEBI:16870"/>
        <dbReference type="ChEBI" id="CHEBI:72999"/>
    </reaction>
    <physiologicalReaction direction="left-to-right" evidence="40">
        <dbReference type="Rhea" id="RHEA:40976"/>
    </physiologicalReaction>
</comment>
<evidence type="ECO:0000256" key="3">
    <source>
        <dbReference type="ARBA" id="ARBA00015133"/>
    </source>
</evidence>
<comment type="subcellular location">
    <subcellularLocation>
        <location evidence="1">Apical cell membrane</location>
        <topology evidence="1">Single-pass type I membrane protein</topology>
    </subcellularLocation>
</comment>
<comment type="catalytic activity">
    <reaction evidence="26">
        <text>1-hexadecanoyl-2-(9Z-octadecenoyl)-sn-glycero-3-phospho-(1'-sn-glycerol) + H2O = 1-hexadecanoyl-sn-glycero-3-phospho-(1'-sn-glycerol) + (9Z)-octadecenoate + H(+)</text>
        <dbReference type="Rhea" id="RHEA:40919"/>
        <dbReference type="ChEBI" id="CHEBI:15377"/>
        <dbReference type="ChEBI" id="CHEBI:15378"/>
        <dbReference type="ChEBI" id="CHEBI:30823"/>
        <dbReference type="ChEBI" id="CHEBI:72841"/>
        <dbReference type="ChEBI" id="CHEBI:75158"/>
    </reaction>
    <physiologicalReaction direction="left-to-right" evidence="26">
        <dbReference type="Rhea" id="RHEA:40920"/>
    </physiologicalReaction>
</comment>
<evidence type="ECO:0000256" key="4">
    <source>
        <dbReference type="ARBA" id="ARBA00022475"/>
    </source>
</evidence>
<evidence type="ECO:0000256" key="43">
    <source>
        <dbReference type="SAM" id="SignalP"/>
    </source>
</evidence>
<dbReference type="InterPro" id="IPR035547">
    <property type="entry name" value="Phospholipase_B"/>
</dbReference>
<sequence>MSCLALIFLVLLSSTNIINSSGFDDDYVNLIMENAWKTNEKMKNITSERIELRNGFSCNTFVSNSPRPTSVHALRPNDIEIIGAIGDSLTAANGAKATTILGLIEECRGVSWSIGGEQLDVSQSITLPNILRKFNPNLYGASTGSGTSTSTNAVFNMARPGETSFQMLTQATNLVNKMKQTTDINFVEGWKLVTFFIGGNDLCKACKNAKYNAENYLNNIRTTLDYLKANLPRTLVNLVISLDVTGIDELEGILCRNMQATFCECGLSATFRDSLLTMTKRIQQETEDLISSGIYDNSEDFAVVVQPFMKNMRPPKKDDGTSDYSYFTPDCFHFSAKGHEAAAIELWNSMLTPVGQKQDRWTNLNQPLKCPSQNSPYIFTNKNSRTSLRDLFNRH</sequence>
<evidence type="ECO:0000256" key="41">
    <source>
        <dbReference type="ARBA" id="ARBA00049372"/>
    </source>
</evidence>
<evidence type="ECO:0000256" key="22">
    <source>
        <dbReference type="ARBA" id="ARBA00047363"/>
    </source>
</evidence>
<comment type="catalytic activity">
    <reaction evidence="39">
        <text>1-hexadecanoyl-2-(9Z)-octadecenoyl-3-octadecanoyl-sn-glycerol + H2O = 1-hexadecanoyl-3-octadecanoyl-sn-glycerol + (9Z)-octadecenoate + H(+)</text>
        <dbReference type="Rhea" id="RHEA:41103"/>
        <dbReference type="ChEBI" id="CHEBI:15377"/>
        <dbReference type="ChEBI" id="CHEBI:15378"/>
        <dbReference type="ChEBI" id="CHEBI:30823"/>
        <dbReference type="ChEBI" id="CHEBI:77623"/>
        <dbReference type="ChEBI" id="CHEBI:77624"/>
    </reaction>
    <physiologicalReaction direction="left-to-right" evidence="39">
        <dbReference type="Rhea" id="RHEA:41104"/>
    </physiologicalReaction>
</comment>
<dbReference type="PANTHER" id="PTHR21325:SF31">
    <property type="entry name" value="GH22081P-RELATED"/>
    <property type="match status" value="1"/>
</dbReference>
<evidence type="ECO:0000256" key="8">
    <source>
        <dbReference type="ARBA" id="ARBA00022801"/>
    </source>
</evidence>
<evidence type="ECO:0000256" key="27">
    <source>
        <dbReference type="ARBA" id="ARBA00048049"/>
    </source>
</evidence>
<reference evidence="44" key="1">
    <citation type="submission" date="2021-02" db="EMBL/GenBank/DDBJ databases">
        <authorList>
            <person name="Nowell W R."/>
        </authorList>
    </citation>
    <scope>NUCLEOTIDE SEQUENCE</scope>
    <source>
        <strain evidence="44">Ploen Becks lab</strain>
    </source>
</reference>
<dbReference type="GO" id="GO:0050253">
    <property type="term" value="F:retinyl-palmitate esterase activity"/>
    <property type="evidence" value="ECO:0007669"/>
    <property type="project" value="TreeGrafter"/>
</dbReference>
<evidence type="ECO:0000313" key="45">
    <source>
        <dbReference type="Proteomes" id="UP000663879"/>
    </source>
</evidence>
<keyword evidence="12" id="KW-0325">Glycoprotein</keyword>
<evidence type="ECO:0000256" key="18">
    <source>
        <dbReference type="ARBA" id="ARBA00031485"/>
    </source>
</evidence>
<comment type="catalytic activity">
    <reaction evidence="33">
        <text>a 1-acyl-sn-glycero-3-phosphocholine + H2O = sn-glycerol 3-phosphocholine + a fatty acid + H(+)</text>
        <dbReference type="Rhea" id="RHEA:15177"/>
        <dbReference type="ChEBI" id="CHEBI:15377"/>
        <dbReference type="ChEBI" id="CHEBI:15378"/>
        <dbReference type="ChEBI" id="CHEBI:16870"/>
        <dbReference type="ChEBI" id="CHEBI:28868"/>
        <dbReference type="ChEBI" id="CHEBI:58168"/>
        <dbReference type="EC" id="3.1.1.5"/>
    </reaction>
    <physiologicalReaction direction="left-to-right" evidence="33">
        <dbReference type="Rhea" id="RHEA:15178"/>
    </physiologicalReaction>
</comment>
<evidence type="ECO:0000256" key="15">
    <source>
        <dbReference type="ARBA" id="ARBA00023422"/>
    </source>
</evidence>
<keyword evidence="9" id="KW-1133">Transmembrane helix</keyword>
<keyword evidence="45" id="KW-1185">Reference proteome</keyword>
<evidence type="ECO:0000256" key="39">
    <source>
        <dbReference type="ARBA" id="ARBA00048939"/>
    </source>
</evidence>
<evidence type="ECO:0000256" key="10">
    <source>
        <dbReference type="ARBA" id="ARBA00023098"/>
    </source>
</evidence>
<feature type="signal peptide" evidence="43">
    <location>
        <begin position="1"/>
        <end position="20"/>
    </location>
</feature>
<comment type="catalytic activity">
    <reaction evidence="28">
        <text>1,2-di-(9Z-octadecenoyl)-sn-glycero-3-phosphocholine + H2O = 1-(9Z-octadecenoyl)-sn-glycero-3-phosphocholine + (9Z)-octadecenoate + H(+)</text>
        <dbReference type="Rhea" id="RHEA:40923"/>
        <dbReference type="ChEBI" id="CHEBI:15377"/>
        <dbReference type="ChEBI" id="CHEBI:15378"/>
        <dbReference type="ChEBI" id="CHEBI:28610"/>
        <dbReference type="ChEBI" id="CHEBI:30823"/>
        <dbReference type="ChEBI" id="CHEBI:74669"/>
    </reaction>
    <physiologicalReaction direction="left-to-right" evidence="28">
        <dbReference type="Rhea" id="RHEA:40924"/>
    </physiologicalReaction>
</comment>
<dbReference type="PANTHER" id="PTHR21325">
    <property type="entry name" value="PHOSPHOLIPASE B, PLB1"/>
    <property type="match status" value="1"/>
</dbReference>